<keyword evidence="6 7" id="KW-0472">Membrane</keyword>
<evidence type="ECO:0000313" key="8">
    <source>
        <dbReference type="EMBL" id="VDK52573.1"/>
    </source>
</evidence>
<sequence length="80" mass="9275">MGAVWLIVFIATCFGVRWLGKVIHFTFIMPVVLLSLLLVRALTLQGLTEILVKFYQTTNWQRMADYLVTSVYNSYFLLVK</sequence>
<evidence type="ECO:0000256" key="5">
    <source>
        <dbReference type="ARBA" id="ARBA00022989"/>
    </source>
</evidence>
<dbReference type="OrthoDB" id="6581954at2759"/>
<reference evidence="10" key="1">
    <citation type="submission" date="2016-06" db="UniProtKB">
        <authorList>
            <consortium name="WormBaseParasite"/>
        </authorList>
    </citation>
    <scope>IDENTIFICATION</scope>
</reference>
<dbReference type="AlphaFoldDB" id="A0A183DAZ9"/>
<dbReference type="InterPro" id="IPR000175">
    <property type="entry name" value="Na/ntran_symport"/>
</dbReference>
<dbReference type="GO" id="GO:0005886">
    <property type="term" value="C:plasma membrane"/>
    <property type="evidence" value="ECO:0007669"/>
    <property type="project" value="TreeGrafter"/>
</dbReference>
<dbReference type="SUPFAM" id="SSF161070">
    <property type="entry name" value="SNF-like"/>
    <property type="match status" value="1"/>
</dbReference>
<dbReference type="PROSITE" id="PS50267">
    <property type="entry name" value="NA_NEUROTRAN_SYMP_3"/>
    <property type="match status" value="1"/>
</dbReference>
<gene>
    <name evidence="8" type="ORF">GPUH_LOCUS5888</name>
</gene>
<keyword evidence="5 7" id="KW-1133">Transmembrane helix</keyword>
<feature type="transmembrane region" description="Helical" evidence="7">
    <location>
        <begin position="25"/>
        <end position="43"/>
    </location>
</feature>
<dbReference type="EMBL" id="UYRT01013014">
    <property type="protein sequence ID" value="VDK52573.1"/>
    <property type="molecule type" value="Genomic_DNA"/>
</dbReference>
<reference evidence="8 9" key="2">
    <citation type="submission" date="2018-11" db="EMBL/GenBank/DDBJ databases">
        <authorList>
            <consortium name="Pathogen Informatics"/>
        </authorList>
    </citation>
    <scope>NUCLEOTIDE SEQUENCE [LARGE SCALE GENOMIC DNA]</scope>
</reference>
<evidence type="ECO:0000256" key="3">
    <source>
        <dbReference type="ARBA" id="ARBA00022692"/>
    </source>
</evidence>
<proteinExistence type="predicted"/>
<dbReference type="InterPro" id="IPR037272">
    <property type="entry name" value="SNS_sf"/>
</dbReference>
<keyword evidence="4" id="KW-0769">Symport</keyword>
<name>A0A183DAZ9_9BILA</name>
<dbReference type="Proteomes" id="UP000271098">
    <property type="component" value="Unassembled WGS sequence"/>
</dbReference>
<evidence type="ECO:0000256" key="6">
    <source>
        <dbReference type="ARBA" id="ARBA00023136"/>
    </source>
</evidence>
<comment type="subcellular location">
    <subcellularLocation>
        <location evidence="1">Membrane</location>
        <topology evidence="1">Multi-pass membrane protein</topology>
    </subcellularLocation>
</comment>
<evidence type="ECO:0000256" key="2">
    <source>
        <dbReference type="ARBA" id="ARBA00022448"/>
    </source>
</evidence>
<keyword evidence="9" id="KW-1185">Reference proteome</keyword>
<dbReference type="GO" id="GO:0015179">
    <property type="term" value="F:L-amino acid transmembrane transporter activity"/>
    <property type="evidence" value="ECO:0007669"/>
    <property type="project" value="TreeGrafter"/>
</dbReference>
<evidence type="ECO:0000256" key="4">
    <source>
        <dbReference type="ARBA" id="ARBA00022847"/>
    </source>
</evidence>
<keyword evidence="3 7" id="KW-0812">Transmembrane</keyword>
<evidence type="ECO:0000313" key="9">
    <source>
        <dbReference type="Proteomes" id="UP000271098"/>
    </source>
</evidence>
<dbReference type="GO" id="GO:0089718">
    <property type="term" value="P:amino acid import across plasma membrane"/>
    <property type="evidence" value="ECO:0007669"/>
    <property type="project" value="TreeGrafter"/>
</dbReference>
<protein>
    <submittedName>
        <fullName evidence="10">Receptor for retinol uptake STRA6</fullName>
    </submittedName>
</protein>
<evidence type="ECO:0000313" key="10">
    <source>
        <dbReference type="WBParaSite" id="GPUH_0000589801-mRNA-1"/>
    </source>
</evidence>
<evidence type="ECO:0000256" key="1">
    <source>
        <dbReference type="ARBA" id="ARBA00004141"/>
    </source>
</evidence>
<dbReference type="Pfam" id="PF00209">
    <property type="entry name" value="SNF"/>
    <property type="match status" value="1"/>
</dbReference>
<organism evidence="10">
    <name type="scientific">Gongylonema pulchrum</name>
    <dbReference type="NCBI Taxonomy" id="637853"/>
    <lineage>
        <taxon>Eukaryota</taxon>
        <taxon>Metazoa</taxon>
        <taxon>Ecdysozoa</taxon>
        <taxon>Nematoda</taxon>
        <taxon>Chromadorea</taxon>
        <taxon>Rhabditida</taxon>
        <taxon>Spirurina</taxon>
        <taxon>Spiruromorpha</taxon>
        <taxon>Spiruroidea</taxon>
        <taxon>Gongylonematidae</taxon>
        <taxon>Gongylonema</taxon>
    </lineage>
</organism>
<accession>A0A183DAZ9</accession>
<dbReference type="PANTHER" id="PTHR11616:SF295">
    <property type="entry name" value="SODIUM: NEUROTRANSMITTER SYMPORTER FAMILY"/>
    <property type="match status" value="1"/>
</dbReference>
<dbReference type="WBParaSite" id="GPUH_0000589801-mRNA-1">
    <property type="protein sequence ID" value="GPUH_0000589801-mRNA-1"/>
    <property type="gene ID" value="GPUH_0000589801"/>
</dbReference>
<dbReference type="PANTHER" id="PTHR11616">
    <property type="entry name" value="SODIUM/CHLORIDE DEPENDENT TRANSPORTER"/>
    <property type="match status" value="1"/>
</dbReference>
<keyword evidence="2" id="KW-0813">Transport</keyword>
<evidence type="ECO:0000256" key="7">
    <source>
        <dbReference type="SAM" id="Phobius"/>
    </source>
</evidence>
<dbReference type="GO" id="GO:0005283">
    <property type="term" value="F:amino acid:sodium symporter activity"/>
    <property type="evidence" value="ECO:0007669"/>
    <property type="project" value="TreeGrafter"/>
</dbReference>